<keyword evidence="2" id="KW-1185">Reference proteome</keyword>
<evidence type="ECO:0000313" key="2">
    <source>
        <dbReference type="Proteomes" id="UP001148629"/>
    </source>
</evidence>
<evidence type="ECO:0000313" key="1">
    <source>
        <dbReference type="EMBL" id="KAJ3525397.1"/>
    </source>
</evidence>
<name>A0ACC1RUH6_9HYPO</name>
<accession>A0ACC1RUH6</accession>
<dbReference type="EMBL" id="JANRMS010001917">
    <property type="protein sequence ID" value="KAJ3525397.1"/>
    <property type="molecule type" value="Genomic_DNA"/>
</dbReference>
<organism evidence="1 2">
    <name type="scientific">Fusarium decemcellulare</name>
    <dbReference type="NCBI Taxonomy" id="57161"/>
    <lineage>
        <taxon>Eukaryota</taxon>
        <taxon>Fungi</taxon>
        <taxon>Dikarya</taxon>
        <taxon>Ascomycota</taxon>
        <taxon>Pezizomycotina</taxon>
        <taxon>Sordariomycetes</taxon>
        <taxon>Hypocreomycetidae</taxon>
        <taxon>Hypocreales</taxon>
        <taxon>Nectriaceae</taxon>
        <taxon>Fusarium</taxon>
        <taxon>Fusarium decemcellulare species complex</taxon>
    </lineage>
</organism>
<reference evidence="1" key="1">
    <citation type="submission" date="2022-08" db="EMBL/GenBank/DDBJ databases">
        <title>Genome Sequence of Fusarium decemcellulare.</title>
        <authorList>
            <person name="Buettner E."/>
        </authorList>
    </citation>
    <scope>NUCLEOTIDE SEQUENCE</scope>
    <source>
        <strain evidence="1">Babe19</strain>
    </source>
</reference>
<dbReference type="Proteomes" id="UP001148629">
    <property type="component" value="Unassembled WGS sequence"/>
</dbReference>
<comment type="caution">
    <text evidence="1">The sequence shown here is derived from an EMBL/GenBank/DDBJ whole genome shotgun (WGS) entry which is preliminary data.</text>
</comment>
<gene>
    <name evidence="1" type="ORF">NM208_g11659</name>
</gene>
<proteinExistence type="predicted"/>
<protein>
    <submittedName>
        <fullName evidence="1">Uncharacterized protein</fullName>
    </submittedName>
</protein>
<sequence>MYNEVCTYCRVVDRGIGLRRRGVSQLANAVFAHAREIRDMPLQIHIGVNPSQLGQFGVSAVTPFNPLGVDNHANTTFHATAVTRQAWIKLRKKPFRHDSAARRNDTELSPAVCLPIRMNDPNWLPPNELPDAKAGIPILTDPAANSRVNSDTSKARADKEIHPLIDDCATSNPVVSPTAVLDHVLFRARSI</sequence>